<dbReference type="Proteomes" id="UP000663419">
    <property type="component" value="Chromosome 2"/>
</dbReference>
<sequence length="69" mass="8373">MHRFCNVMDFFNLLLSCSCYPFKTEGICRYIASWSRSIFPISNYDMLLYFSLLRQGRIYFEQFLPYDPC</sequence>
<organism evidence="2 3">
    <name type="scientific">Ajellomyces capsulatus (strain H88)</name>
    <name type="common">Darling's disease fungus</name>
    <name type="synonym">Histoplasma capsulatum</name>
    <dbReference type="NCBI Taxonomy" id="544711"/>
    <lineage>
        <taxon>Eukaryota</taxon>
        <taxon>Fungi</taxon>
        <taxon>Dikarya</taxon>
        <taxon>Ascomycota</taxon>
        <taxon>Pezizomycotina</taxon>
        <taxon>Eurotiomycetes</taxon>
        <taxon>Eurotiomycetidae</taxon>
        <taxon>Onygenales</taxon>
        <taxon>Ajellomycetaceae</taxon>
        <taxon>Histoplasma</taxon>
    </lineage>
</organism>
<gene>
    <name evidence="2" type="ORF">I7I53_06081</name>
</gene>
<evidence type="ECO:0000313" key="2">
    <source>
        <dbReference type="EMBL" id="QSS50898.1"/>
    </source>
</evidence>
<feature type="signal peptide" evidence="1">
    <location>
        <begin position="1"/>
        <end position="19"/>
    </location>
</feature>
<reference evidence="2" key="1">
    <citation type="submission" date="2021-01" db="EMBL/GenBank/DDBJ databases">
        <title>Chromosome-level genome assembly of a human fungal pathogen reveals clustering of transcriptionally co-regulated genes.</title>
        <authorList>
            <person name="Voorhies M."/>
            <person name="Cohen S."/>
            <person name="Shea T.P."/>
            <person name="Petrus S."/>
            <person name="Munoz J.F."/>
            <person name="Poplawski S."/>
            <person name="Goldman W.E."/>
            <person name="Michael T."/>
            <person name="Cuomo C.A."/>
            <person name="Sil A."/>
            <person name="Beyhan S."/>
        </authorList>
    </citation>
    <scope>NUCLEOTIDE SEQUENCE</scope>
    <source>
        <strain evidence="2">H88</strain>
    </source>
</reference>
<proteinExistence type="predicted"/>
<name>A0A8A1L910_AJEC8</name>
<protein>
    <submittedName>
        <fullName evidence="2">Uncharacterized protein</fullName>
    </submittedName>
</protein>
<evidence type="ECO:0000313" key="3">
    <source>
        <dbReference type="Proteomes" id="UP000663419"/>
    </source>
</evidence>
<evidence type="ECO:0000256" key="1">
    <source>
        <dbReference type="SAM" id="SignalP"/>
    </source>
</evidence>
<accession>A0A8A1L910</accession>
<dbReference type="AlphaFoldDB" id="A0A8A1L910"/>
<dbReference type="EMBL" id="CP069103">
    <property type="protein sequence ID" value="QSS50898.1"/>
    <property type="molecule type" value="Genomic_DNA"/>
</dbReference>
<dbReference type="VEuPathDB" id="FungiDB:I7I53_06081"/>
<feature type="chain" id="PRO_5034917097" evidence="1">
    <location>
        <begin position="20"/>
        <end position="69"/>
    </location>
</feature>
<keyword evidence="1" id="KW-0732">Signal</keyword>